<dbReference type="PRINTS" id="PR00081">
    <property type="entry name" value="GDHRDH"/>
</dbReference>
<dbReference type="NCBIfam" id="NF004824">
    <property type="entry name" value="PRK06180.1"/>
    <property type="match status" value="1"/>
</dbReference>
<dbReference type="InterPro" id="IPR057326">
    <property type="entry name" value="KR_dom"/>
</dbReference>
<dbReference type="PANTHER" id="PTHR43976:SF16">
    <property type="entry name" value="SHORT-CHAIN DEHYDROGENASE_REDUCTASE FAMILY PROTEIN"/>
    <property type="match status" value="1"/>
</dbReference>
<dbReference type="PANTHER" id="PTHR43976">
    <property type="entry name" value="SHORT CHAIN DEHYDROGENASE"/>
    <property type="match status" value="1"/>
</dbReference>
<comment type="similarity">
    <text evidence="1 3">Belongs to the short-chain dehydrogenases/reductases (SDR) family.</text>
</comment>
<dbReference type="PRINTS" id="PR00080">
    <property type="entry name" value="SDRFAMILY"/>
</dbReference>
<dbReference type="InterPro" id="IPR036291">
    <property type="entry name" value="NAD(P)-bd_dom_sf"/>
</dbReference>
<dbReference type="Proteomes" id="UP001180487">
    <property type="component" value="Unassembled WGS sequence"/>
</dbReference>
<comment type="caution">
    <text evidence="5">The sequence shown here is derived from an EMBL/GenBank/DDBJ whole genome shotgun (WGS) entry which is preliminary data.</text>
</comment>
<dbReference type="InterPro" id="IPR051911">
    <property type="entry name" value="SDR_oxidoreductase"/>
</dbReference>
<dbReference type="SUPFAM" id="SSF51735">
    <property type="entry name" value="NAD(P)-binding Rossmann-fold domains"/>
    <property type="match status" value="1"/>
</dbReference>
<feature type="domain" description="Ketoreductase" evidence="4">
    <location>
        <begin position="6"/>
        <end position="183"/>
    </location>
</feature>
<proteinExistence type="inferred from homology"/>
<keyword evidence="6" id="KW-1185">Reference proteome</keyword>
<evidence type="ECO:0000313" key="6">
    <source>
        <dbReference type="Proteomes" id="UP001180487"/>
    </source>
</evidence>
<organism evidence="5 6">
    <name type="scientific">Rhodoferax ferrireducens</name>
    <dbReference type="NCBI Taxonomy" id="192843"/>
    <lineage>
        <taxon>Bacteria</taxon>
        <taxon>Pseudomonadati</taxon>
        <taxon>Pseudomonadota</taxon>
        <taxon>Betaproteobacteria</taxon>
        <taxon>Burkholderiales</taxon>
        <taxon>Comamonadaceae</taxon>
        <taxon>Rhodoferax</taxon>
    </lineage>
</organism>
<reference evidence="5 6" key="1">
    <citation type="submission" date="2023-07" db="EMBL/GenBank/DDBJ databases">
        <title>Sorghum-associated microbial communities from plants grown in Nebraska, USA.</title>
        <authorList>
            <person name="Schachtman D."/>
        </authorList>
    </citation>
    <scope>NUCLEOTIDE SEQUENCE [LARGE SCALE GENOMIC DNA]</scope>
    <source>
        <strain evidence="5 6">BE313</strain>
    </source>
</reference>
<evidence type="ECO:0000256" key="2">
    <source>
        <dbReference type="ARBA" id="ARBA00023002"/>
    </source>
</evidence>
<dbReference type="SMART" id="SM00822">
    <property type="entry name" value="PKS_KR"/>
    <property type="match status" value="1"/>
</dbReference>
<evidence type="ECO:0000259" key="4">
    <source>
        <dbReference type="SMART" id="SM00822"/>
    </source>
</evidence>
<dbReference type="Gene3D" id="3.40.50.720">
    <property type="entry name" value="NAD(P)-binding Rossmann-like Domain"/>
    <property type="match status" value="1"/>
</dbReference>
<dbReference type="EMBL" id="JAVDXT010000003">
    <property type="protein sequence ID" value="MDR7378880.1"/>
    <property type="molecule type" value="Genomic_DNA"/>
</dbReference>
<dbReference type="InterPro" id="IPR020904">
    <property type="entry name" value="Sc_DH/Rdtase_CS"/>
</dbReference>
<sequence>MSFQPHNWFITGAARGIGAHTVQAALAAGHNVVATARKRDSITLADDRLLALDLDVTDAAQAQAAVQAAVARFGRIDVLVNNAGYGQLGLFEESTAADAEQQFATNVFGLFHVTRAVLPVMRQQRAGRVFNLSSIAGMRGIPGGSLYCASKFAVEGFSEGLAQELAPFGIRVTIVEPGAFRTDFLDGQSMRFGSQAIADYAAQSAQISAGFGARNHLQPGDPARLAAVLLQLAAHPAPPLRFAAGSDAVGIVGAKIEALRGELEAWQALSVTTDGAF</sequence>
<evidence type="ECO:0000313" key="5">
    <source>
        <dbReference type="EMBL" id="MDR7378880.1"/>
    </source>
</evidence>
<evidence type="ECO:0000256" key="1">
    <source>
        <dbReference type="ARBA" id="ARBA00006484"/>
    </source>
</evidence>
<keyword evidence="2" id="KW-0560">Oxidoreductase</keyword>
<protein>
    <submittedName>
        <fullName evidence="5">NAD(P)-dependent dehydrogenase (Short-subunit alcohol dehydrogenase family)</fullName>
    </submittedName>
</protein>
<gene>
    <name evidence="5" type="ORF">J2X19_003574</name>
</gene>
<name>A0ABU2CC09_9BURK</name>
<evidence type="ECO:0000256" key="3">
    <source>
        <dbReference type="RuleBase" id="RU000363"/>
    </source>
</evidence>
<dbReference type="CDD" id="cd05374">
    <property type="entry name" value="17beta-HSD-like_SDR_c"/>
    <property type="match status" value="1"/>
</dbReference>
<accession>A0ABU2CC09</accession>
<dbReference type="PROSITE" id="PS00061">
    <property type="entry name" value="ADH_SHORT"/>
    <property type="match status" value="1"/>
</dbReference>
<dbReference type="InterPro" id="IPR002347">
    <property type="entry name" value="SDR_fam"/>
</dbReference>
<dbReference type="Pfam" id="PF00106">
    <property type="entry name" value="adh_short"/>
    <property type="match status" value="1"/>
</dbReference>
<dbReference type="RefSeq" id="WP_310375166.1">
    <property type="nucleotide sequence ID" value="NZ_JAVDXT010000003.1"/>
</dbReference>